<evidence type="ECO:0000259" key="8">
    <source>
        <dbReference type="Pfam" id="PF00588"/>
    </source>
</evidence>
<evidence type="ECO:0000256" key="3">
    <source>
        <dbReference type="ARBA" id="ARBA00022679"/>
    </source>
</evidence>
<dbReference type="GO" id="GO:0032259">
    <property type="term" value="P:methylation"/>
    <property type="evidence" value="ECO:0007669"/>
    <property type="project" value="UniProtKB-KW"/>
</dbReference>
<keyword evidence="4 7" id="KW-0949">S-adenosyl-L-methionine</keyword>
<evidence type="ECO:0000256" key="7">
    <source>
        <dbReference type="HAMAP-Rule" id="MF_02060"/>
    </source>
</evidence>
<dbReference type="InterPro" id="IPR001537">
    <property type="entry name" value="SpoU_MeTrfase"/>
</dbReference>
<dbReference type="HAMAP" id="MF_02060">
    <property type="entry name" value="tRNA_methyltr_TrmH"/>
    <property type="match status" value="1"/>
</dbReference>
<evidence type="ECO:0000256" key="6">
    <source>
        <dbReference type="ARBA" id="ARBA00022884"/>
    </source>
</evidence>
<dbReference type="PANTHER" id="PTHR43453">
    <property type="entry name" value="RRNA METHYLASE-LIKE"/>
    <property type="match status" value="1"/>
</dbReference>
<dbReference type="InterPro" id="IPR029028">
    <property type="entry name" value="Alpha/beta_knot_MTases"/>
</dbReference>
<feature type="binding site" evidence="7">
    <location>
        <position position="118"/>
    </location>
    <ligand>
        <name>S-adenosyl-L-methionine</name>
        <dbReference type="ChEBI" id="CHEBI:59789"/>
    </ligand>
</feature>
<reference evidence="9 10" key="1">
    <citation type="submission" date="2022-10" db="EMBL/GenBank/DDBJ databases">
        <title>Comparative genomics and taxonomic characterization of three novel marine species of genus Reichenbachiella exhibiting antioxidant and polysaccharide degradation activities.</title>
        <authorList>
            <person name="Muhammad N."/>
            <person name="Lee Y.-J."/>
            <person name="Ko J."/>
            <person name="Kim S.-G."/>
        </authorList>
    </citation>
    <scope>NUCLEOTIDE SEQUENCE [LARGE SCALE GENOMIC DNA]</scope>
    <source>
        <strain evidence="9 10">ABR2-5</strain>
    </source>
</reference>
<dbReference type="PANTHER" id="PTHR43453:SF1">
    <property type="entry name" value="TRNA_RRNA METHYLTRANSFERASE SPOU TYPE DOMAIN-CONTAINING PROTEIN"/>
    <property type="match status" value="1"/>
</dbReference>
<keyword evidence="6 7" id="KW-0694">RNA-binding</keyword>
<evidence type="ECO:0000313" key="9">
    <source>
        <dbReference type="EMBL" id="MCV9386110.1"/>
    </source>
</evidence>
<dbReference type="EMBL" id="JAOYOD010000001">
    <property type="protein sequence ID" value="MCV9386110.1"/>
    <property type="molecule type" value="Genomic_DNA"/>
</dbReference>
<dbReference type="RefSeq" id="WP_264136895.1">
    <property type="nucleotide sequence ID" value="NZ_JAOYOD010000001.1"/>
</dbReference>
<comment type="catalytic activity">
    <reaction evidence="7">
        <text>guanosine(18) in tRNA + S-adenosyl-L-methionine = 2'-O-methylguanosine(18) in tRNA + S-adenosyl-L-homocysteine + H(+)</text>
        <dbReference type="Rhea" id="RHEA:20077"/>
        <dbReference type="Rhea" id="RHEA-COMP:10190"/>
        <dbReference type="Rhea" id="RHEA-COMP:10192"/>
        <dbReference type="ChEBI" id="CHEBI:15378"/>
        <dbReference type="ChEBI" id="CHEBI:57856"/>
        <dbReference type="ChEBI" id="CHEBI:59789"/>
        <dbReference type="ChEBI" id="CHEBI:74269"/>
        <dbReference type="ChEBI" id="CHEBI:74445"/>
        <dbReference type="EC" id="2.1.1.34"/>
    </reaction>
</comment>
<protein>
    <recommendedName>
        <fullName evidence="7">tRNA (guanosine(18)-2'-O)-methyltransferase</fullName>
        <ecNumber evidence="7">2.1.1.34</ecNumber>
    </recommendedName>
    <alternativeName>
        <fullName evidence="7">tRNA [Gm18] methyltransferase</fullName>
    </alternativeName>
</protein>
<comment type="similarity">
    <text evidence="7">Belongs to the class IV-like SAM-binding methyltransferase superfamily. RNA methyltransferase TrmH family.</text>
</comment>
<evidence type="ECO:0000256" key="5">
    <source>
        <dbReference type="ARBA" id="ARBA00022694"/>
    </source>
</evidence>
<keyword evidence="1 7" id="KW-0820">tRNA-binding</keyword>
<keyword evidence="10" id="KW-1185">Reference proteome</keyword>
<keyword evidence="3 7" id="KW-0808">Transferase</keyword>
<accession>A0ABT3CQX2</accession>
<evidence type="ECO:0000313" key="10">
    <source>
        <dbReference type="Proteomes" id="UP001300692"/>
    </source>
</evidence>
<dbReference type="SUPFAM" id="SSF75217">
    <property type="entry name" value="alpha/beta knot"/>
    <property type="match status" value="1"/>
</dbReference>
<dbReference type="InterPro" id="IPR029026">
    <property type="entry name" value="tRNA_m1G_MTases_N"/>
</dbReference>
<feature type="domain" description="tRNA/rRNA methyltransferase SpoU type" evidence="8">
    <location>
        <begin position="37"/>
        <end position="180"/>
    </location>
</feature>
<comment type="caution">
    <text evidence="7">Lacks conserved residue(s) required for the propagation of feature annotation.</text>
</comment>
<dbReference type="CDD" id="cd18092">
    <property type="entry name" value="SpoU-like_TrmH"/>
    <property type="match status" value="1"/>
</dbReference>
<gene>
    <name evidence="7" type="primary">trmH</name>
    <name evidence="9" type="ORF">N7U62_05515</name>
</gene>
<keyword evidence="2 7" id="KW-0489">Methyltransferase</keyword>
<sequence length="229" mass="26628">MDKKEYDRLLFEYLDQYVTDNKKQVFDQVLNQRTRKLTLVLEDIFKPHNASAVMRTAECLGLQDVHVVEQNNSFDFNPYVLRGSGKWLTVHHHKDRKSHNIESCFRQLKEGGYQIIATSPKSSAVDYREVDLSKKTAVIFGAEETGISEYVTENADQLITIPMKGFTESFNISVSAAIVLEYFNHELRKSDGWQLSSEEKFSLLLEWYRKVVPKVHLHIKHFEKNLNLS</sequence>
<evidence type="ECO:0000256" key="4">
    <source>
        <dbReference type="ARBA" id="ARBA00022691"/>
    </source>
</evidence>
<evidence type="ECO:0000256" key="2">
    <source>
        <dbReference type="ARBA" id="ARBA00022603"/>
    </source>
</evidence>
<dbReference type="InterPro" id="IPR033671">
    <property type="entry name" value="TrmH"/>
</dbReference>
<dbReference type="EC" id="2.1.1.34" evidence="7"/>
<organism evidence="9 10">
    <name type="scientific">Reichenbachiella ulvae</name>
    <dbReference type="NCBI Taxonomy" id="2980104"/>
    <lineage>
        <taxon>Bacteria</taxon>
        <taxon>Pseudomonadati</taxon>
        <taxon>Bacteroidota</taxon>
        <taxon>Cytophagia</taxon>
        <taxon>Cytophagales</taxon>
        <taxon>Reichenbachiellaceae</taxon>
        <taxon>Reichenbachiella</taxon>
    </lineage>
</organism>
<dbReference type="Gene3D" id="3.40.1280.10">
    <property type="match status" value="1"/>
</dbReference>
<feature type="binding site" evidence="7">
    <location>
        <position position="161"/>
    </location>
    <ligand>
        <name>S-adenosyl-L-methionine</name>
        <dbReference type="ChEBI" id="CHEBI:59789"/>
    </ligand>
</feature>
<dbReference type="Pfam" id="PF00588">
    <property type="entry name" value="SpoU_methylase"/>
    <property type="match status" value="1"/>
</dbReference>
<keyword evidence="5 7" id="KW-0819">tRNA processing</keyword>
<proteinExistence type="inferred from homology"/>
<name>A0ABT3CQX2_9BACT</name>
<comment type="caution">
    <text evidence="9">The sequence shown here is derived from an EMBL/GenBank/DDBJ whole genome shotgun (WGS) entry which is preliminary data.</text>
</comment>
<evidence type="ECO:0000256" key="1">
    <source>
        <dbReference type="ARBA" id="ARBA00022555"/>
    </source>
</evidence>
<comment type="function">
    <text evidence="7">Catalyzes the 2'-O methylation of guanosine at position 18 in tRNA.</text>
</comment>
<dbReference type="Proteomes" id="UP001300692">
    <property type="component" value="Unassembled WGS sequence"/>
</dbReference>
<dbReference type="GO" id="GO:0008168">
    <property type="term" value="F:methyltransferase activity"/>
    <property type="evidence" value="ECO:0007669"/>
    <property type="project" value="UniProtKB-KW"/>
</dbReference>